<feature type="region of interest" description="Disordered" evidence="1">
    <location>
        <begin position="23"/>
        <end position="50"/>
    </location>
</feature>
<proteinExistence type="predicted"/>
<reference evidence="2" key="1">
    <citation type="submission" date="2022-08" db="EMBL/GenBank/DDBJ databases">
        <authorList>
            <person name="Gutierrez-Valencia J."/>
        </authorList>
    </citation>
    <scope>NUCLEOTIDE SEQUENCE</scope>
</reference>
<name>A0AAV0Q0D5_9ROSI</name>
<protein>
    <submittedName>
        <fullName evidence="2">Uncharacterized protein</fullName>
    </submittedName>
</protein>
<evidence type="ECO:0000313" key="3">
    <source>
        <dbReference type="Proteomes" id="UP001154282"/>
    </source>
</evidence>
<organism evidence="2 3">
    <name type="scientific">Linum tenue</name>
    <dbReference type="NCBI Taxonomy" id="586396"/>
    <lineage>
        <taxon>Eukaryota</taxon>
        <taxon>Viridiplantae</taxon>
        <taxon>Streptophyta</taxon>
        <taxon>Embryophyta</taxon>
        <taxon>Tracheophyta</taxon>
        <taxon>Spermatophyta</taxon>
        <taxon>Magnoliopsida</taxon>
        <taxon>eudicotyledons</taxon>
        <taxon>Gunneridae</taxon>
        <taxon>Pentapetalae</taxon>
        <taxon>rosids</taxon>
        <taxon>fabids</taxon>
        <taxon>Malpighiales</taxon>
        <taxon>Linaceae</taxon>
        <taxon>Linum</taxon>
    </lineage>
</organism>
<keyword evidence="3" id="KW-1185">Reference proteome</keyword>
<accession>A0AAV0Q0D5</accession>
<evidence type="ECO:0000313" key="2">
    <source>
        <dbReference type="EMBL" id="CAI0476464.1"/>
    </source>
</evidence>
<sequence>MIPSAGLSIPIISRTRCSSVRLSGTAAAARSTSTSTTRRGTSSAAPTASGPFSTTGLVFMTKKPNFMTIVTPLMTVRLLPSVCTVS</sequence>
<gene>
    <name evidence="2" type="ORF">LITE_LOCUS40794</name>
</gene>
<evidence type="ECO:0000256" key="1">
    <source>
        <dbReference type="SAM" id="MobiDB-lite"/>
    </source>
</evidence>
<dbReference type="EMBL" id="CAMGYJ010000009">
    <property type="protein sequence ID" value="CAI0476464.1"/>
    <property type="molecule type" value="Genomic_DNA"/>
</dbReference>
<dbReference type="Proteomes" id="UP001154282">
    <property type="component" value="Unassembled WGS sequence"/>
</dbReference>
<dbReference type="AlphaFoldDB" id="A0AAV0Q0D5"/>
<comment type="caution">
    <text evidence="2">The sequence shown here is derived from an EMBL/GenBank/DDBJ whole genome shotgun (WGS) entry which is preliminary data.</text>
</comment>